<feature type="chain" id="PRO_5047048091" description="CUB domain-containing protein" evidence="4">
    <location>
        <begin position="22"/>
        <end position="256"/>
    </location>
</feature>
<evidence type="ECO:0000256" key="2">
    <source>
        <dbReference type="ARBA" id="ARBA00023157"/>
    </source>
</evidence>
<evidence type="ECO:0000313" key="6">
    <source>
        <dbReference type="EMBL" id="KAK4026538.1"/>
    </source>
</evidence>
<feature type="domain" description="CUB" evidence="5">
    <location>
        <begin position="22"/>
        <end position="134"/>
    </location>
</feature>
<comment type="caution">
    <text evidence="3">Lacks conserved residue(s) required for the propagation of feature annotation.</text>
</comment>
<dbReference type="SUPFAM" id="SSF49854">
    <property type="entry name" value="Spermadhesin, CUB domain"/>
    <property type="match status" value="2"/>
</dbReference>
<accession>A0ABR0AN41</accession>
<dbReference type="PANTHER" id="PTHR24251">
    <property type="entry name" value="OVOCHYMASE-RELATED"/>
    <property type="match status" value="1"/>
</dbReference>
<keyword evidence="7" id="KW-1185">Reference proteome</keyword>
<gene>
    <name evidence="6" type="ORF">OUZ56_015536</name>
</gene>
<dbReference type="CDD" id="cd00041">
    <property type="entry name" value="CUB"/>
    <property type="match status" value="2"/>
</dbReference>
<evidence type="ECO:0000313" key="7">
    <source>
        <dbReference type="Proteomes" id="UP001234178"/>
    </source>
</evidence>
<feature type="signal peptide" evidence="4">
    <location>
        <begin position="1"/>
        <end position="21"/>
    </location>
</feature>
<evidence type="ECO:0000256" key="3">
    <source>
        <dbReference type="PROSITE-ProRule" id="PRU00059"/>
    </source>
</evidence>
<dbReference type="PANTHER" id="PTHR24251:SF30">
    <property type="entry name" value="MEMBRANE FRIZZLED-RELATED PROTEIN"/>
    <property type="match status" value="1"/>
</dbReference>
<evidence type="ECO:0000256" key="1">
    <source>
        <dbReference type="ARBA" id="ARBA00022737"/>
    </source>
</evidence>
<evidence type="ECO:0000259" key="5">
    <source>
        <dbReference type="PROSITE" id="PS01180"/>
    </source>
</evidence>
<name>A0ABR0AN41_9CRUS</name>
<sequence>MWHLFVVYVIVATAVPHFSKGCEYVVLTDPNGYISSPNYPFEYEDYADCRWLIQAPENNYRIIVYFMGNFTTRTGFDRLTFYDGATTTSTVMLDWSGHEYFYPWITSKTNRMLIQFTSLRGQSGTGFKLRYYTEKKQECGGFLSFPSGTISSPGFPADPNYYDNNVDCVWDIEAPVNQTIILQFSSFRTEPGRDTVTVIDPALSNPIVMVHSGMIVPPVTISQGNKLTVRFQSDAYMHDIPGFIAQYSMVDQFLEN</sequence>
<reference evidence="6 7" key="1">
    <citation type="journal article" date="2023" name="Nucleic Acids Res.">
        <title>The hologenome of Daphnia magna reveals possible DNA methylation and microbiome-mediated evolution of the host genome.</title>
        <authorList>
            <person name="Chaturvedi A."/>
            <person name="Li X."/>
            <person name="Dhandapani V."/>
            <person name="Marshall H."/>
            <person name="Kissane S."/>
            <person name="Cuenca-Cambronero M."/>
            <person name="Asole G."/>
            <person name="Calvet F."/>
            <person name="Ruiz-Romero M."/>
            <person name="Marangio P."/>
            <person name="Guigo R."/>
            <person name="Rago D."/>
            <person name="Mirbahai L."/>
            <person name="Eastwood N."/>
            <person name="Colbourne J.K."/>
            <person name="Zhou J."/>
            <person name="Mallon E."/>
            <person name="Orsini L."/>
        </authorList>
    </citation>
    <scope>NUCLEOTIDE SEQUENCE [LARGE SCALE GENOMIC DNA]</scope>
    <source>
        <strain evidence="6">LRV0_1</strain>
    </source>
</reference>
<dbReference type="Pfam" id="PF00431">
    <property type="entry name" value="CUB"/>
    <property type="match status" value="2"/>
</dbReference>
<comment type="caution">
    <text evidence="6">The sequence shown here is derived from an EMBL/GenBank/DDBJ whole genome shotgun (WGS) entry which is preliminary data.</text>
</comment>
<dbReference type="Gene3D" id="2.60.120.290">
    <property type="entry name" value="Spermadhesin, CUB domain"/>
    <property type="match status" value="2"/>
</dbReference>
<evidence type="ECO:0000256" key="4">
    <source>
        <dbReference type="SAM" id="SignalP"/>
    </source>
</evidence>
<dbReference type="InterPro" id="IPR035914">
    <property type="entry name" value="Sperma_CUB_dom_sf"/>
</dbReference>
<protein>
    <recommendedName>
        <fullName evidence="5">CUB domain-containing protein</fullName>
    </recommendedName>
</protein>
<organism evidence="6 7">
    <name type="scientific">Daphnia magna</name>
    <dbReference type="NCBI Taxonomy" id="35525"/>
    <lineage>
        <taxon>Eukaryota</taxon>
        <taxon>Metazoa</taxon>
        <taxon>Ecdysozoa</taxon>
        <taxon>Arthropoda</taxon>
        <taxon>Crustacea</taxon>
        <taxon>Branchiopoda</taxon>
        <taxon>Diplostraca</taxon>
        <taxon>Cladocera</taxon>
        <taxon>Anomopoda</taxon>
        <taxon>Daphniidae</taxon>
        <taxon>Daphnia</taxon>
    </lineage>
</organism>
<dbReference type="InterPro" id="IPR000859">
    <property type="entry name" value="CUB_dom"/>
</dbReference>
<proteinExistence type="predicted"/>
<feature type="disulfide bond" evidence="3">
    <location>
        <begin position="22"/>
        <end position="49"/>
    </location>
</feature>
<dbReference type="SMART" id="SM00042">
    <property type="entry name" value="CUB"/>
    <property type="match status" value="2"/>
</dbReference>
<feature type="domain" description="CUB" evidence="5">
    <location>
        <begin position="139"/>
        <end position="250"/>
    </location>
</feature>
<keyword evidence="4" id="KW-0732">Signal</keyword>
<keyword evidence="2 3" id="KW-1015">Disulfide bond</keyword>
<dbReference type="Proteomes" id="UP001234178">
    <property type="component" value="Unassembled WGS sequence"/>
</dbReference>
<dbReference type="EMBL" id="JAOYFB010000038">
    <property type="protein sequence ID" value="KAK4026538.1"/>
    <property type="molecule type" value="Genomic_DNA"/>
</dbReference>
<keyword evidence="1" id="KW-0677">Repeat</keyword>
<dbReference type="PROSITE" id="PS01180">
    <property type="entry name" value="CUB"/>
    <property type="match status" value="2"/>
</dbReference>